<name>A0A918KGS1_9ACTN</name>
<dbReference type="EMBL" id="BMVU01000004">
    <property type="protein sequence ID" value="GGX62970.1"/>
    <property type="molecule type" value="Genomic_DNA"/>
</dbReference>
<gene>
    <name evidence="1" type="ORF">GCM10010358_16700</name>
</gene>
<evidence type="ECO:0000313" key="2">
    <source>
        <dbReference type="Proteomes" id="UP000619244"/>
    </source>
</evidence>
<reference evidence="1" key="2">
    <citation type="submission" date="2020-09" db="EMBL/GenBank/DDBJ databases">
        <authorList>
            <person name="Sun Q."/>
            <person name="Ohkuma M."/>
        </authorList>
    </citation>
    <scope>NUCLEOTIDE SEQUENCE</scope>
    <source>
        <strain evidence="1">JCM 4790</strain>
    </source>
</reference>
<protein>
    <submittedName>
        <fullName evidence="1">Uncharacterized protein</fullName>
    </submittedName>
</protein>
<proteinExistence type="predicted"/>
<sequence>MVVTTARCVRLYPVRSRSGVTGTHRVGRNEPVRRVFPFGIRCFMREAIGQRRRKDA</sequence>
<keyword evidence="2" id="KW-1185">Reference proteome</keyword>
<evidence type="ECO:0000313" key="1">
    <source>
        <dbReference type="EMBL" id="GGX62970.1"/>
    </source>
</evidence>
<dbReference type="Proteomes" id="UP000619244">
    <property type="component" value="Unassembled WGS sequence"/>
</dbReference>
<reference evidence="1" key="1">
    <citation type="journal article" date="2014" name="Int. J. Syst. Evol. Microbiol.">
        <title>Complete genome sequence of Corynebacterium casei LMG S-19264T (=DSM 44701T), isolated from a smear-ripened cheese.</title>
        <authorList>
            <consortium name="US DOE Joint Genome Institute (JGI-PGF)"/>
            <person name="Walter F."/>
            <person name="Albersmeier A."/>
            <person name="Kalinowski J."/>
            <person name="Ruckert C."/>
        </authorList>
    </citation>
    <scope>NUCLEOTIDE SEQUENCE</scope>
    <source>
        <strain evidence="1">JCM 4790</strain>
    </source>
</reference>
<dbReference type="AlphaFoldDB" id="A0A918KGS1"/>
<comment type="caution">
    <text evidence="1">The sequence shown here is derived from an EMBL/GenBank/DDBJ whole genome shotgun (WGS) entry which is preliminary data.</text>
</comment>
<organism evidence="1 2">
    <name type="scientific">Streptomyces minutiscleroticus</name>
    <dbReference type="NCBI Taxonomy" id="68238"/>
    <lineage>
        <taxon>Bacteria</taxon>
        <taxon>Bacillati</taxon>
        <taxon>Actinomycetota</taxon>
        <taxon>Actinomycetes</taxon>
        <taxon>Kitasatosporales</taxon>
        <taxon>Streptomycetaceae</taxon>
        <taxon>Streptomyces</taxon>
    </lineage>
</organism>
<accession>A0A918KGS1</accession>